<dbReference type="AlphaFoldDB" id="A0A336M337"/>
<dbReference type="GO" id="GO:0007623">
    <property type="term" value="P:circadian rhythm"/>
    <property type="evidence" value="ECO:0007669"/>
    <property type="project" value="UniProtKB-ARBA"/>
</dbReference>
<evidence type="ECO:0000256" key="3">
    <source>
        <dbReference type="ARBA" id="ARBA00060902"/>
    </source>
</evidence>
<dbReference type="EMBL" id="UFQT01000338">
    <property type="protein sequence ID" value="SSX23333.1"/>
    <property type="molecule type" value="Genomic_DNA"/>
</dbReference>
<feature type="signal peptide" evidence="4">
    <location>
        <begin position="1"/>
        <end position="22"/>
    </location>
</feature>
<sequence length="978" mass="109748">MYYRQFNFLVVVTLSVLNYCDGYLPKTIPRCSRTVRDPAKCILDAVEKLRPNLARGDLGEGWKIPKIEPLFLTGLRFYRGPDVNCLFDDVSVRGASNFQIEKLKANIEDVTFDFITYIPKLDFKGKYNLKVKVSIFDLSGKGDVRDRSRARVRLRGYLENVNGVNYVRFRKLQVRLRVDDAKFQLDNLFNGDKTLAPSVKKCDRANNLESCAIKLLDEVRPFLAKGNFGNGIVTPPLEPLHLDNLALDGPELNVSLSNLIIAGPSNYQVKGVKIDPEKLLFNVKLFAPQYSFTAQYRIRIKLGIFDIQGEGDMKGNFSANKLLKLEKLQNRVNIDKGQFHFNNLFNGDKVLSQVGNELINAESTTLLKIITPGLEKTMKQVHINILLIPINIVILGIINLSIATLPSEIQPCSTTQNTNACIENVLEAIKTGLAKGDFGQGYKTPQMEPMFIDLMQIAGPELNINMTNLYVKGATTYKVVSLKSDFDKLQFDVGLFTPQLTYTSQYSLSQKFSTLNVDVKGDGDLSGILSGVNSKFRIKFTHKGDRVELKKVQYKMKIDNGKFKISSLSNKNNGIGSGNSAIFTEIANNFINSDPSFILRKIEPSMEKKFVEILTDTVTVLFKDATLTSSITPRCPVKSPDWAECIKTAIENTKPYLAKGNFGEGFLVPKMEPLFIKRLGMVSHDVNTTISDLLVTGATDFTVTKIKPKIEDLSFEAILMTPIWKFTGEYVLDIRIRIHDGKLQLDNLFGGDPVLAKNIVPCYRNDPDIAGCIKNRVNELKPRLATGKISDEFSVPQLEPLSLDNIQMSRGTEFKAVFTNLLVRGPSQFEIEKIKVDLDSLVFDFVIFLPKLQYKGKYSLKIKLLLLDIAGKGDVTGTLENTRARVRLRGVRYQKDGQTYMKFEKFLFKIQVASSKIKLDNLFNGDPTLGQIGNTFINDNIDLFLSEVTPGLENSLARIFTEVANDILQEATLDEIFP</sequence>
<dbReference type="Pfam" id="PF06585">
    <property type="entry name" value="JHBP"/>
    <property type="match status" value="4"/>
</dbReference>
<feature type="chain" id="PRO_5016435619" evidence="4">
    <location>
        <begin position="23"/>
        <end position="978"/>
    </location>
</feature>
<dbReference type="VEuPathDB" id="VectorBase:CSON008823"/>
<keyword evidence="2" id="KW-0090">Biological rhythms</keyword>
<protein>
    <submittedName>
        <fullName evidence="5">CSON008823 protein</fullName>
    </submittedName>
</protein>
<dbReference type="PANTHER" id="PTHR11008:SF39">
    <property type="entry name" value="CIRCADIAN CLOCK-CONTROLLED PROTEIN-LIKE PROTEIN"/>
    <property type="match status" value="1"/>
</dbReference>
<reference evidence="5" key="1">
    <citation type="submission" date="2018-07" db="EMBL/GenBank/DDBJ databases">
        <authorList>
            <person name="Quirk P.G."/>
            <person name="Krulwich T.A."/>
        </authorList>
    </citation>
    <scope>NUCLEOTIDE SEQUENCE</scope>
</reference>
<dbReference type="GO" id="GO:0005615">
    <property type="term" value="C:extracellular space"/>
    <property type="evidence" value="ECO:0007669"/>
    <property type="project" value="TreeGrafter"/>
</dbReference>
<dbReference type="PANTHER" id="PTHR11008">
    <property type="entry name" value="PROTEIN TAKEOUT-LIKE PROTEIN"/>
    <property type="match status" value="1"/>
</dbReference>
<comment type="similarity">
    <text evidence="3">Belongs to the TO family.</text>
</comment>
<accession>A0A336M337</accession>
<gene>
    <name evidence="5" type="primary">CSON008823</name>
</gene>
<name>A0A336M337_CULSO</name>
<dbReference type="InterPro" id="IPR010562">
    <property type="entry name" value="Haemolymph_juvenile_hormone-bd"/>
</dbReference>
<evidence type="ECO:0000256" key="1">
    <source>
        <dbReference type="ARBA" id="ARBA00022729"/>
    </source>
</evidence>
<dbReference type="Gene3D" id="3.15.10.30">
    <property type="entry name" value="Haemolymph juvenile hormone binding protein"/>
    <property type="match status" value="5"/>
</dbReference>
<dbReference type="InterPro" id="IPR038606">
    <property type="entry name" value="To_sf"/>
</dbReference>
<dbReference type="FunFam" id="3.15.10.30:FF:000001">
    <property type="entry name" value="Takeout-like protein 1"/>
    <property type="match status" value="1"/>
</dbReference>
<proteinExistence type="inferred from homology"/>
<dbReference type="SMART" id="SM00700">
    <property type="entry name" value="JHBP"/>
    <property type="match status" value="4"/>
</dbReference>
<evidence type="ECO:0000256" key="4">
    <source>
        <dbReference type="SAM" id="SignalP"/>
    </source>
</evidence>
<organism evidence="5">
    <name type="scientific">Culicoides sonorensis</name>
    <name type="common">Biting midge</name>
    <dbReference type="NCBI Taxonomy" id="179676"/>
    <lineage>
        <taxon>Eukaryota</taxon>
        <taxon>Metazoa</taxon>
        <taxon>Ecdysozoa</taxon>
        <taxon>Arthropoda</taxon>
        <taxon>Hexapoda</taxon>
        <taxon>Insecta</taxon>
        <taxon>Pterygota</taxon>
        <taxon>Neoptera</taxon>
        <taxon>Endopterygota</taxon>
        <taxon>Diptera</taxon>
        <taxon>Nematocera</taxon>
        <taxon>Chironomoidea</taxon>
        <taxon>Ceratopogonidae</taxon>
        <taxon>Ceratopogoninae</taxon>
        <taxon>Culicoides</taxon>
        <taxon>Monoculicoides</taxon>
    </lineage>
</organism>
<evidence type="ECO:0000256" key="2">
    <source>
        <dbReference type="ARBA" id="ARBA00023108"/>
    </source>
</evidence>
<keyword evidence="1 4" id="KW-0732">Signal</keyword>
<evidence type="ECO:0000313" key="5">
    <source>
        <dbReference type="EMBL" id="SSX23333.1"/>
    </source>
</evidence>